<evidence type="ECO:0000256" key="6">
    <source>
        <dbReference type="ARBA" id="ARBA00030350"/>
    </source>
</evidence>
<evidence type="ECO:0000256" key="3">
    <source>
        <dbReference type="ARBA" id="ARBA00022679"/>
    </source>
</evidence>
<protein>
    <recommendedName>
        <fullName evidence="6">O-fucosyltransferase family protein</fullName>
    </recommendedName>
</protein>
<dbReference type="AlphaFoldDB" id="A0A811QGN0"/>
<feature type="compositionally biased region" description="Basic and acidic residues" evidence="7">
    <location>
        <begin position="649"/>
        <end position="661"/>
    </location>
</feature>
<evidence type="ECO:0000256" key="4">
    <source>
        <dbReference type="ARBA" id="ARBA00023253"/>
    </source>
</evidence>
<evidence type="ECO:0000256" key="2">
    <source>
        <dbReference type="ARBA" id="ARBA00022676"/>
    </source>
</evidence>
<dbReference type="Proteomes" id="UP000604825">
    <property type="component" value="Unassembled WGS sequence"/>
</dbReference>
<keyword evidence="4" id="KW-0294">Fucose metabolism</keyword>
<evidence type="ECO:0000256" key="1">
    <source>
        <dbReference type="ARBA" id="ARBA00007737"/>
    </source>
</evidence>
<dbReference type="CDD" id="cd11299">
    <property type="entry name" value="O-FucT_plant"/>
    <property type="match status" value="1"/>
</dbReference>
<accession>A0A811QGN0</accession>
<reference evidence="8" key="1">
    <citation type="submission" date="2020-10" db="EMBL/GenBank/DDBJ databases">
        <authorList>
            <person name="Han B."/>
            <person name="Lu T."/>
            <person name="Zhao Q."/>
            <person name="Huang X."/>
            <person name="Zhao Y."/>
        </authorList>
    </citation>
    <scope>NUCLEOTIDE SEQUENCE</scope>
</reference>
<dbReference type="OrthoDB" id="1882547at2759"/>
<organism evidence="8 9">
    <name type="scientific">Miscanthus lutarioriparius</name>
    <dbReference type="NCBI Taxonomy" id="422564"/>
    <lineage>
        <taxon>Eukaryota</taxon>
        <taxon>Viridiplantae</taxon>
        <taxon>Streptophyta</taxon>
        <taxon>Embryophyta</taxon>
        <taxon>Tracheophyta</taxon>
        <taxon>Spermatophyta</taxon>
        <taxon>Magnoliopsida</taxon>
        <taxon>Liliopsida</taxon>
        <taxon>Poales</taxon>
        <taxon>Poaceae</taxon>
        <taxon>PACMAD clade</taxon>
        <taxon>Panicoideae</taxon>
        <taxon>Andropogonodae</taxon>
        <taxon>Andropogoneae</taxon>
        <taxon>Saccharinae</taxon>
        <taxon>Miscanthus</taxon>
    </lineage>
</organism>
<feature type="region of interest" description="Disordered" evidence="7">
    <location>
        <begin position="183"/>
        <end position="209"/>
    </location>
</feature>
<dbReference type="InterPro" id="IPR019378">
    <property type="entry name" value="GDP-Fuc_O-FucTrfase"/>
</dbReference>
<evidence type="ECO:0000313" key="9">
    <source>
        <dbReference type="Proteomes" id="UP000604825"/>
    </source>
</evidence>
<dbReference type="PANTHER" id="PTHR31818:SF1">
    <property type="entry name" value="O-FUCOSYLTRANSFERASE 16"/>
    <property type="match status" value="1"/>
</dbReference>
<dbReference type="GO" id="GO:0006004">
    <property type="term" value="P:fucose metabolic process"/>
    <property type="evidence" value="ECO:0007669"/>
    <property type="project" value="UniProtKB-KW"/>
</dbReference>
<comment type="similarity">
    <text evidence="1">Belongs to the glycosyltransferase GT106 family.</text>
</comment>
<dbReference type="EMBL" id="CAJGYO010000011">
    <property type="protein sequence ID" value="CAD6259988.1"/>
    <property type="molecule type" value="Genomic_DNA"/>
</dbReference>
<gene>
    <name evidence="8" type="ORF">NCGR_LOCUS43424</name>
</gene>
<feature type="region of interest" description="Disordered" evidence="7">
    <location>
        <begin position="649"/>
        <end position="690"/>
    </location>
</feature>
<dbReference type="Pfam" id="PF10250">
    <property type="entry name" value="O-FucT"/>
    <property type="match status" value="1"/>
</dbReference>
<dbReference type="InterPro" id="IPR024709">
    <property type="entry name" value="FucosylTrfase_pln"/>
</dbReference>
<proteinExistence type="inferred from homology"/>
<keyword evidence="5" id="KW-0119">Carbohydrate metabolism</keyword>
<dbReference type="GO" id="GO:0016757">
    <property type="term" value="F:glycosyltransferase activity"/>
    <property type="evidence" value="ECO:0007669"/>
    <property type="project" value="UniProtKB-KW"/>
</dbReference>
<comment type="caution">
    <text evidence="8">The sequence shown here is derived from an EMBL/GenBank/DDBJ whole genome shotgun (WGS) entry which is preliminary data.</text>
</comment>
<keyword evidence="3" id="KW-0808">Transferase</keyword>
<evidence type="ECO:0000313" key="8">
    <source>
        <dbReference type="EMBL" id="CAD6259988.1"/>
    </source>
</evidence>
<sequence length="690" mass="76346">MELGRLVEDMEFTGALPKCQLPCVGSFLERCAGGSYRRRLSESSRPRCRSDAACEGSPWASLKNGGDGSREQLQCLCIGAAMLQPGSWAGGGRLILRPFLSVGIGKPVAGPFLVALHTLKPRRFLSYSPRLARRLVLFSFTCLALLPISECRPPPGSASASATASASRLSCRRQVHARVIRGAEGGAEEAGREAEAPSPGAGTRGGRLNKPAEVRRNVIGAVDFAVPSGGNAEAVTKSDRYLMIATSGGLNQQRTGIIDAVVAARILNATLVIPKLDEESFWKDASDFAEIFDVDSFISSLSNDVKIVRQVPDRNGKPLSPYKMRIPRKCTPKCYESRVLPALLKKHVVQLTKFDYRLSNKLETNLQKLRCRVNYHALRFTDPILKMGEMLVQRMREKSGRFIALHLRFEPDMLAFSGCYYGGGDIERRELGEIRKRWKTLHAGNPDRERRHGKCPLTPEEVGLMLRALGFGKDVHLYVASGDVYGGEETLAPLKALFPNFHSKETLANKELAPFLPYSSRMAALDFIVCDRSDVFVTNNNGNMARMLAGRRRYFGHRRTIRPNTKKLDSLFLNRTSMSWDTFASKVQTFQKGFMGEPNEIKLGRGEFHEHPVDCICARSKGKTGQSRPHLVKGAGEAVENHSIDGELDWKDLDYGEHTPLGRDSSNETESDDIRVGGSDIPELEDMMSD</sequence>
<keyword evidence="9" id="KW-1185">Reference proteome</keyword>
<evidence type="ECO:0000256" key="7">
    <source>
        <dbReference type="SAM" id="MobiDB-lite"/>
    </source>
</evidence>
<dbReference type="PANTHER" id="PTHR31818">
    <property type="entry name" value="O-FUCOSYLTRANSFERASE 16"/>
    <property type="match status" value="1"/>
</dbReference>
<keyword evidence="2" id="KW-0328">Glycosyltransferase</keyword>
<evidence type="ECO:0000256" key="5">
    <source>
        <dbReference type="ARBA" id="ARBA00023277"/>
    </source>
</evidence>
<name>A0A811QGN0_9POAL</name>